<name>A0A7X0TBK7_LISWE</name>
<protein>
    <submittedName>
        <fullName evidence="1">Uncharacterized protein</fullName>
    </submittedName>
</protein>
<comment type="caution">
    <text evidence="1">The sequence shown here is derived from an EMBL/GenBank/DDBJ whole genome shotgun (WGS) entry which is preliminary data.</text>
</comment>
<dbReference type="RefSeq" id="WP_097350655.1">
    <property type="nucleotide sequence ID" value="NZ_JACTHZ010000006.1"/>
</dbReference>
<dbReference type="AlphaFoldDB" id="A0A7X0TBK7"/>
<proteinExistence type="predicted"/>
<reference evidence="1 4" key="2">
    <citation type="submission" date="2020-03" db="EMBL/GenBank/DDBJ databases">
        <title>Soil Listeria distribution.</title>
        <authorList>
            <person name="Liao J."/>
            <person name="Wiedmann M."/>
        </authorList>
    </citation>
    <scope>NUCLEOTIDE SEQUENCE [LARGE SCALE GENOMIC DNA]</scope>
    <source>
        <strain evidence="1 4">FSL L7-1829</strain>
    </source>
</reference>
<sequence>MIKLNVEFEDKIINGQAMYNSEDGNLDFIPILNSDISLLISYINIGFDSIQMTANQVWGFTPKESWHKKNLILPSNIQKGKIELDGDFESGTWRLDKKEMWLTYYDSEQNLLCFGGFTNDSSDKCVEFLDNVVAVIDSDQHLKSLWIKIEIK</sequence>
<accession>A0A7X0TBK7</accession>
<evidence type="ECO:0000313" key="3">
    <source>
        <dbReference type="Proteomes" id="UP000219632"/>
    </source>
</evidence>
<dbReference type="Proteomes" id="UP000219632">
    <property type="component" value="Unassembled WGS sequence"/>
</dbReference>
<reference evidence="2 3" key="1">
    <citation type="submission" date="2017-09" db="EMBL/GenBank/DDBJ databases">
        <title>Draft Genomes of 144 Listeria Monocytogenes isolates from foods.</title>
        <authorList>
            <person name="Wu C.H."/>
            <person name="Ng J."/>
            <person name="Kiang D."/>
            <person name="Chen C.-Y."/>
            <person name="Frink S."/>
            <person name="Lafrades M."/>
            <person name="Morales C."/>
            <person name="Park P."/>
            <person name="Zwick M."/>
        </authorList>
    </citation>
    <scope>NUCLEOTIDE SEQUENCE [LARGE SCALE GENOMIC DNA]</scope>
    <source>
        <strain evidence="2 3">CDPHFDLB-F14M01633.75-2</strain>
    </source>
</reference>
<organism evidence="1 4">
    <name type="scientific">Listeria welshimeri</name>
    <dbReference type="NCBI Taxonomy" id="1643"/>
    <lineage>
        <taxon>Bacteria</taxon>
        <taxon>Bacillati</taxon>
        <taxon>Bacillota</taxon>
        <taxon>Bacilli</taxon>
        <taxon>Bacillales</taxon>
        <taxon>Listeriaceae</taxon>
        <taxon>Listeria</taxon>
    </lineage>
</organism>
<keyword evidence="3" id="KW-1185">Reference proteome</keyword>
<evidence type="ECO:0000313" key="2">
    <source>
        <dbReference type="EMBL" id="PDK40845.1"/>
    </source>
</evidence>
<dbReference type="EMBL" id="NYPG01000005">
    <property type="protein sequence ID" value="PDK40845.1"/>
    <property type="molecule type" value="Genomic_DNA"/>
</dbReference>
<dbReference type="EMBL" id="JAAROP010000019">
    <property type="protein sequence ID" value="MBC1323874.1"/>
    <property type="molecule type" value="Genomic_DNA"/>
</dbReference>
<gene>
    <name evidence="2" type="ORF">AFZ32_10650</name>
    <name evidence="1" type="ORF">HB853_13125</name>
</gene>
<dbReference type="Proteomes" id="UP000522007">
    <property type="component" value="Unassembled WGS sequence"/>
</dbReference>
<evidence type="ECO:0000313" key="4">
    <source>
        <dbReference type="Proteomes" id="UP000522007"/>
    </source>
</evidence>
<evidence type="ECO:0000313" key="1">
    <source>
        <dbReference type="EMBL" id="MBC1323874.1"/>
    </source>
</evidence>